<dbReference type="AlphaFoldDB" id="A0A5S6Q8J7"/>
<evidence type="ECO:0000259" key="1">
    <source>
        <dbReference type="Pfam" id="PF11977"/>
    </source>
</evidence>
<evidence type="ECO:0000313" key="3">
    <source>
        <dbReference type="WBParaSite" id="TMUE_1000003282.1"/>
    </source>
</evidence>
<protein>
    <submittedName>
        <fullName evidence="3 4">RNase_Zc3h12a domain-containing protein</fullName>
    </submittedName>
</protein>
<dbReference type="InterPro" id="IPR021869">
    <property type="entry name" value="RNase_Zc3h12_NYN"/>
</dbReference>
<dbReference type="GO" id="GO:0005634">
    <property type="term" value="C:nucleus"/>
    <property type="evidence" value="ECO:0007669"/>
    <property type="project" value="TreeGrafter"/>
</dbReference>
<evidence type="ECO:0000313" key="2">
    <source>
        <dbReference type="Proteomes" id="UP000046395"/>
    </source>
</evidence>
<dbReference type="WBParaSite" id="TMUE_1000003282.1">
    <property type="protein sequence ID" value="TMUE_1000003282.1"/>
    <property type="gene ID" value="WBGene00292353"/>
</dbReference>
<reference evidence="2" key="1">
    <citation type="submission" date="2013-11" db="EMBL/GenBank/DDBJ databases">
        <authorList>
            <person name="Aslett M."/>
        </authorList>
    </citation>
    <scope>NUCLEOTIDE SEQUENCE [LARGE SCALE GENOMIC DNA]</scope>
    <source>
        <strain evidence="2">Edinburgh</strain>
    </source>
</reference>
<dbReference type="GO" id="GO:0003729">
    <property type="term" value="F:mRNA binding"/>
    <property type="evidence" value="ECO:0007669"/>
    <property type="project" value="TreeGrafter"/>
</dbReference>
<dbReference type="WBParaSite" id="TMUE_1000003282.2">
    <property type="protein sequence ID" value="TMUE_1000003282.2"/>
    <property type="gene ID" value="WBGene00292353"/>
</dbReference>
<dbReference type="GO" id="GO:0004521">
    <property type="term" value="F:RNA endonuclease activity"/>
    <property type="evidence" value="ECO:0007669"/>
    <property type="project" value="TreeGrafter"/>
</dbReference>
<proteinExistence type="predicted"/>
<organism evidence="2 3">
    <name type="scientific">Trichuris muris</name>
    <name type="common">Mouse whipworm</name>
    <dbReference type="NCBI Taxonomy" id="70415"/>
    <lineage>
        <taxon>Eukaryota</taxon>
        <taxon>Metazoa</taxon>
        <taxon>Ecdysozoa</taxon>
        <taxon>Nematoda</taxon>
        <taxon>Enoplea</taxon>
        <taxon>Dorylaimia</taxon>
        <taxon>Trichinellida</taxon>
        <taxon>Trichuridae</taxon>
        <taxon>Trichuris</taxon>
    </lineage>
</organism>
<dbReference type="STRING" id="70415.A0A5S6Q8J7"/>
<name>A0A5S6Q8J7_TRIMR</name>
<dbReference type="Gene3D" id="3.40.50.11980">
    <property type="match status" value="1"/>
</dbReference>
<dbReference type="PANTHER" id="PTHR12876">
    <property type="entry name" value="N4BP1-RELATED"/>
    <property type="match status" value="1"/>
</dbReference>
<reference evidence="3" key="3">
    <citation type="submission" date="2019-12" db="UniProtKB">
        <authorList>
            <consortium name="WormBaseParasite"/>
        </authorList>
    </citation>
    <scope>IDENTIFICATION</scope>
</reference>
<sequence>MTEPVDAITGQLASLCFEPESSFARDLSVNTPGAQEESKNSLEALSRAGLREIRQRKFTEEFRWNKPIPVTCEDLIRMFCEDVEDKHSWDNGFKRKPAGSLRPIVIDGSNVAFSYGNPRVYSPLGIAKALRYFLARKHSVIAFTSRSFVECTSPYFVEDRSAISCLAELGLVVLTPIGVSYKNDIWHFYSCYEDQFIIKEAYETGGIIVSNDMFKDVEASIPLFQSVIKNRTLNYVFTKDKEFKLLPSRRSKGNCPFEDVLKFYEKERVKEVVKESSDKELETLIRKLDSLIEDLEKHQPKPDHWS</sequence>
<dbReference type="Pfam" id="PF11977">
    <property type="entry name" value="RNase_Zc3h12a"/>
    <property type="match status" value="1"/>
</dbReference>
<dbReference type="PANTHER" id="PTHR12876:SF35">
    <property type="entry name" value="LD08718P-RELATED"/>
    <property type="match status" value="1"/>
</dbReference>
<reference evidence="2" key="2">
    <citation type="submission" date="2014-03" db="EMBL/GenBank/DDBJ databases">
        <title>The whipworm genome and dual-species transcriptomics of an intimate host-pathogen interaction.</title>
        <authorList>
            <person name="Foth B.J."/>
            <person name="Tsai I.J."/>
            <person name="Reid A.J."/>
            <person name="Bancroft A.J."/>
            <person name="Nichol S."/>
            <person name="Tracey A."/>
            <person name="Holroyd N."/>
            <person name="Cotton J.A."/>
            <person name="Stanley E.J."/>
            <person name="Zarowiecki M."/>
            <person name="Liu J.Z."/>
            <person name="Huckvale T."/>
            <person name="Cooper P.J."/>
            <person name="Grencis R.K."/>
            <person name="Berriman M."/>
        </authorList>
    </citation>
    <scope>NUCLEOTIDE SEQUENCE [LARGE SCALE GENOMIC DNA]</scope>
    <source>
        <strain evidence="2">Edinburgh</strain>
    </source>
</reference>
<accession>A0A5S6Q8J7</accession>
<dbReference type="GO" id="GO:0036464">
    <property type="term" value="C:cytoplasmic ribonucleoprotein granule"/>
    <property type="evidence" value="ECO:0007669"/>
    <property type="project" value="TreeGrafter"/>
</dbReference>
<keyword evidence="2" id="KW-1185">Reference proteome</keyword>
<dbReference type="Proteomes" id="UP000046395">
    <property type="component" value="Unassembled WGS sequence"/>
</dbReference>
<dbReference type="InterPro" id="IPR051101">
    <property type="entry name" value="ZC3H12/N4BP1_RNase_Reg"/>
</dbReference>
<feature type="domain" description="RNase NYN" evidence="1">
    <location>
        <begin position="101"/>
        <end position="246"/>
    </location>
</feature>
<evidence type="ECO:0000313" key="4">
    <source>
        <dbReference type="WBParaSite" id="TMUE_1000003282.2"/>
    </source>
</evidence>